<dbReference type="Pfam" id="PF07731">
    <property type="entry name" value="Cu-oxidase_2"/>
    <property type="match status" value="1"/>
</dbReference>
<sequence length="187" mass="20558">MQNGLGYIALDGGDFHHFVHPVDPPLFSIADGLKTEQLPVDANALKIDFGKHAELVLVNVKGEQHPFHLHSHSVYIVASGTAPLEQIFNNTLPPPNLVDPMTRDVYTVEPCKLDGNGTCQEAGYVVLRFNADSPGVWVLHCHIDWHIEAGLSMMYVEGEEELQQRGAKSFSNAVLSVCGRNSRFSPT</sequence>
<dbReference type="GeneID" id="36402664"/>
<dbReference type="GO" id="GO:0005507">
    <property type="term" value="F:copper ion binding"/>
    <property type="evidence" value="ECO:0007669"/>
    <property type="project" value="InterPro"/>
</dbReference>
<accession>A0A0P1B6Z2</accession>
<reference evidence="5" key="1">
    <citation type="submission" date="2014-09" db="EMBL/GenBank/DDBJ databases">
        <authorList>
            <person name="Sharma Rahul"/>
            <person name="Thines Marco"/>
        </authorList>
    </citation>
    <scope>NUCLEOTIDE SEQUENCE [LARGE SCALE GENOMIC DNA]</scope>
</reference>
<dbReference type="Proteomes" id="UP000054928">
    <property type="component" value="Unassembled WGS sequence"/>
</dbReference>
<dbReference type="Gene3D" id="2.60.40.420">
    <property type="entry name" value="Cupredoxins - blue copper proteins"/>
    <property type="match status" value="1"/>
</dbReference>
<dbReference type="PROSITE" id="PS00079">
    <property type="entry name" value="MULTICOPPER_OXIDASE1"/>
    <property type="match status" value="1"/>
</dbReference>
<name>A0A0P1B6Z2_PLAHL</name>
<keyword evidence="5" id="KW-1185">Reference proteome</keyword>
<evidence type="ECO:0000313" key="5">
    <source>
        <dbReference type="Proteomes" id="UP000054928"/>
    </source>
</evidence>
<organism evidence="4 5">
    <name type="scientific">Plasmopara halstedii</name>
    <name type="common">Downy mildew of sunflower</name>
    <dbReference type="NCBI Taxonomy" id="4781"/>
    <lineage>
        <taxon>Eukaryota</taxon>
        <taxon>Sar</taxon>
        <taxon>Stramenopiles</taxon>
        <taxon>Oomycota</taxon>
        <taxon>Peronosporomycetes</taxon>
        <taxon>Peronosporales</taxon>
        <taxon>Peronosporaceae</taxon>
        <taxon>Plasmopara</taxon>
    </lineage>
</organism>
<evidence type="ECO:0000313" key="4">
    <source>
        <dbReference type="EMBL" id="CEG49870.1"/>
    </source>
</evidence>
<dbReference type="RefSeq" id="XP_024586239.1">
    <property type="nucleotide sequence ID" value="XM_024721106.1"/>
</dbReference>
<dbReference type="InterPro" id="IPR008972">
    <property type="entry name" value="Cupredoxin"/>
</dbReference>
<protein>
    <submittedName>
        <fullName evidence="4">Multicopper partial</fullName>
    </submittedName>
</protein>
<dbReference type="PANTHER" id="PTHR11709">
    <property type="entry name" value="MULTI-COPPER OXIDASE"/>
    <property type="match status" value="1"/>
</dbReference>
<dbReference type="GO" id="GO:0016491">
    <property type="term" value="F:oxidoreductase activity"/>
    <property type="evidence" value="ECO:0007669"/>
    <property type="project" value="UniProtKB-KW"/>
</dbReference>
<dbReference type="InterPro" id="IPR002355">
    <property type="entry name" value="Cu_oxidase_Cu_BS"/>
</dbReference>
<dbReference type="STRING" id="4781.A0A0P1B6Z2"/>
<keyword evidence="2" id="KW-0560">Oxidoreductase</keyword>
<dbReference type="InterPro" id="IPR045087">
    <property type="entry name" value="Cu-oxidase_fam"/>
</dbReference>
<evidence type="ECO:0000259" key="3">
    <source>
        <dbReference type="Pfam" id="PF07731"/>
    </source>
</evidence>
<dbReference type="InterPro" id="IPR033138">
    <property type="entry name" value="Cu_oxidase_CS"/>
</dbReference>
<dbReference type="OrthoDB" id="2121828at2759"/>
<dbReference type="PANTHER" id="PTHR11709:SF511">
    <property type="entry name" value="LACCASE"/>
    <property type="match status" value="1"/>
</dbReference>
<dbReference type="InterPro" id="IPR011706">
    <property type="entry name" value="Cu-oxidase_C"/>
</dbReference>
<feature type="domain" description="Plastocyanin-like" evidence="3">
    <location>
        <begin position="34"/>
        <end position="160"/>
    </location>
</feature>
<dbReference type="AlphaFoldDB" id="A0A0P1B6Z2"/>
<proteinExistence type="predicted"/>
<dbReference type="EMBL" id="CCYD01003101">
    <property type="protein sequence ID" value="CEG49870.1"/>
    <property type="molecule type" value="Genomic_DNA"/>
</dbReference>
<evidence type="ECO:0000256" key="1">
    <source>
        <dbReference type="ARBA" id="ARBA00022723"/>
    </source>
</evidence>
<dbReference type="SUPFAM" id="SSF49503">
    <property type="entry name" value="Cupredoxins"/>
    <property type="match status" value="1"/>
</dbReference>
<dbReference type="PROSITE" id="PS00080">
    <property type="entry name" value="MULTICOPPER_OXIDASE2"/>
    <property type="match status" value="1"/>
</dbReference>
<evidence type="ECO:0000256" key="2">
    <source>
        <dbReference type="ARBA" id="ARBA00023002"/>
    </source>
</evidence>
<keyword evidence="1" id="KW-0479">Metal-binding</keyword>